<gene>
    <name evidence="2" type="ORF">EVAR_36154_1</name>
</gene>
<evidence type="ECO:0000313" key="3">
    <source>
        <dbReference type="Proteomes" id="UP000299102"/>
    </source>
</evidence>
<feature type="region of interest" description="Disordered" evidence="1">
    <location>
        <begin position="65"/>
        <end position="116"/>
    </location>
</feature>
<feature type="region of interest" description="Disordered" evidence="1">
    <location>
        <begin position="22"/>
        <end position="42"/>
    </location>
</feature>
<organism evidence="2 3">
    <name type="scientific">Eumeta variegata</name>
    <name type="common">Bagworm moth</name>
    <name type="synonym">Eumeta japonica</name>
    <dbReference type="NCBI Taxonomy" id="151549"/>
    <lineage>
        <taxon>Eukaryota</taxon>
        <taxon>Metazoa</taxon>
        <taxon>Ecdysozoa</taxon>
        <taxon>Arthropoda</taxon>
        <taxon>Hexapoda</taxon>
        <taxon>Insecta</taxon>
        <taxon>Pterygota</taxon>
        <taxon>Neoptera</taxon>
        <taxon>Endopterygota</taxon>
        <taxon>Lepidoptera</taxon>
        <taxon>Glossata</taxon>
        <taxon>Ditrysia</taxon>
        <taxon>Tineoidea</taxon>
        <taxon>Psychidae</taxon>
        <taxon>Oiketicinae</taxon>
        <taxon>Eumeta</taxon>
    </lineage>
</organism>
<accession>A0A4C1X3D6</accession>
<protein>
    <submittedName>
        <fullName evidence="2">Uncharacterized protein</fullName>
    </submittedName>
</protein>
<sequence>MLSREARGNVALKDNRCRARCRRPERPRLPPPASSAAPTPCDGLRRLRLSIGALVRATGGSSFRLNTRADRRTGVEEEQTGGQRRRAARDESSVRYRKRDEGGGAGAAPLADKAPYKSTEKYSAAIRARRPPIKRINQNVNKVRKVQSVSRARRPAAPTVDGGAFRRWRDEAADNRRSNYRAAGGGRRGGAGSAGADTSCVVVSRSTFSPLEQKTKRDEEGGLQPQPKRQATLSEIIDKKSLYVDDDVRAKDITLTIAEQICVDMEPFDLVNKIGFKD</sequence>
<proteinExistence type="predicted"/>
<feature type="region of interest" description="Disordered" evidence="1">
    <location>
        <begin position="142"/>
        <end position="170"/>
    </location>
</feature>
<dbReference type="OrthoDB" id="117690at2759"/>
<evidence type="ECO:0000313" key="2">
    <source>
        <dbReference type="EMBL" id="GBP57502.1"/>
    </source>
</evidence>
<dbReference type="EMBL" id="BGZK01000717">
    <property type="protein sequence ID" value="GBP57502.1"/>
    <property type="molecule type" value="Genomic_DNA"/>
</dbReference>
<dbReference type="AlphaFoldDB" id="A0A4C1X3D6"/>
<feature type="compositionally biased region" description="Basic and acidic residues" evidence="1">
    <location>
        <begin position="88"/>
        <end position="102"/>
    </location>
</feature>
<dbReference type="Proteomes" id="UP000299102">
    <property type="component" value="Unassembled WGS sequence"/>
</dbReference>
<name>A0A4C1X3D6_EUMVA</name>
<comment type="caution">
    <text evidence="2">The sequence shown here is derived from an EMBL/GenBank/DDBJ whole genome shotgun (WGS) entry which is preliminary data.</text>
</comment>
<evidence type="ECO:0000256" key="1">
    <source>
        <dbReference type="SAM" id="MobiDB-lite"/>
    </source>
</evidence>
<keyword evidence="3" id="KW-1185">Reference proteome</keyword>
<feature type="region of interest" description="Disordered" evidence="1">
    <location>
        <begin position="207"/>
        <end position="229"/>
    </location>
</feature>
<reference evidence="2 3" key="1">
    <citation type="journal article" date="2019" name="Commun. Biol.">
        <title>The bagworm genome reveals a unique fibroin gene that provides high tensile strength.</title>
        <authorList>
            <person name="Kono N."/>
            <person name="Nakamura H."/>
            <person name="Ohtoshi R."/>
            <person name="Tomita M."/>
            <person name="Numata K."/>
            <person name="Arakawa K."/>
        </authorList>
    </citation>
    <scope>NUCLEOTIDE SEQUENCE [LARGE SCALE GENOMIC DNA]</scope>
</reference>